<dbReference type="EMBL" id="JAPDPI010000045">
    <property type="protein sequence ID" value="MCW3807391.1"/>
    <property type="molecule type" value="Genomic_DNA"/>
</dbReference>
<accession>A0AAE3MH46</accession>
<dbReference type="InterPro" id="IPR013815">
    <property type="entry name" value="ATP_grasp_subdomain_1"/>
</dbReference>
<dbReference type="PROSITE" id="PS50975">
    <property type="entry name" value="ATP_GRASP"/>
    <property type="match status" value="1"/>
</dbReference>
<dbReference type="InterPro" id="IPR011761">
    <property type="entry name" value="ATP-grasp"/>
</dbReference>
<dbReference type="GO" id="GO:0005524">
    <property type="term" value="F:ATP binding"/>
    <property type="evidence" value="ECO:0007669"/>
    <property type="project" value="UniProtKB-UniRule"/>
</dbReference>
<evidence type="ECO:0000256" key="3">
    <source>
        <dbReference type="ARBA" id="ARBA00022840"/>
    </source>
</evidence>
<sequence length="408" mass="46871">MKLKNDNKQEKKILVIPALFDHIDIINEILKRGYIAITCDNNPNNIGHKYSTKFKNIDLLDTPALLKFSKKEKINAIMTLSNDIGALPAAYISHQLNLPGSKPNAVKIMANKNYFRSFLKANSFNCPKYQTIEKYEDVNLKSIDFPIIIKPTDRTGSKGVFIAKDIEELKQKIFQALEFSIEKKVIIEKYIESKFNQIHGDSIVQNNKIIFYCFGDQYFGKDTHKFSPIATVFPCSIPLRILNKIQSELNRFIELIDYKNGGLNIELRIDNNENVYFIEIAPRFGGNYIPKTIGYVCDLDIFQYALDLAIGKNISIPYHSINPNIFQLILRSNTIGIFNSVSCNNNQLEIMQDFQFKNKGEYITDYPGPDDIISIYIIKAPNKKIVRDVITNPYRYFSINLNTKENSN</sequence>
<keyword evidence="3 4" id="KW-0067">ATP-binding</keyword>
<gene>
    <name evidence="6" type="ORF">OM074_17285</name>
</gene>
<dbReference type="GO" id="GO:0016874">
    <property type="term" value="F:ligase activity"/>
    <property type="evidence" value="ECO:0007669"/>
    <property type="project" value="UniProtKB-KW"/>
</dbReference>
<evidence type="ECO:0000256" key="4">
    <source>
        <dbReference type="PROSITE-ProRule" id="PRU00409"/>
    </source>
</evidence>
<dbReference type="PANTHER" id="PTHR43585:SF2">
    <property type="entry name" value="ATP-GRASP ENZYME FSQD"/>
    <property type="match status" value="1"/>
</dbReference>
<dbReference type="Proteomes" id="UP001207408">
    <property type="component" value="Unassembled WGS sequence"/>
</dbReference>
<protein>
    <submittedName>
        <fullName evidence="6">ATP-grasp domain-containing protein</fullName>
    </submittedName>
</protein>
<evidence type="ECO:0000256" key="2">
    <source>
        <dbReference type="ARBA" id="ARBA00022741"/>
    </source>
</evidence>
<comment type="caution">
    <text evidence="6">The sequence shown here is derived from an EMBL/GenBank/DDBJ whole genome shotgun (WGS) entry which is preliminary data.</text>
</comment>
<dbReference type="GO" id="GO:0046872">
    <property type="term" value="F:metal ion binding"/>
    <property type="evidence" value="ECO:0007669"/>
    <property type="project" value="InterPro"/>
</dbReference>
<dbReference type="Gene3D" id="3.30.1490.20">
    <property type="entry name" value="ATP-grasp fold, A domain"/>
    <property type="match status" value="1"/>
</dbReference>
<keyword evidence="7" id="KW-1185">Reference proteome</keyword>
<organism evidence="6 7">
    <name type="scientific">Plebeiibacterium marinum</name>
    <dbReference type="NCBI Taxonomy" id="2992111"/>
    <lineage>
        <taxon>Bacteria</taxon>
        <taxon>Pseudomonadati</taxon>
        <taxon>Bacteroidota</taxon>
        <taxon>Bacteroidia</taxon>
        <taxon>Marinilabiliales</taxon>
        <taxon>Marinilabiliaceae</taxon>
        <taxon>Plebeiibacterium</taxon>
    </lineage>
</organism>
<evidence type="ECO:0000313" key="7">
    <source>
        <dbReference type="Proteomes" id="UP001207408"/>
    </source>
</evidence>
<keyword evidence="2 4" id="KW-0547">Nucleotide-binding</keyword>
<keyword evidence="1" id="KW-0436">Ligase</keyword>
<dbReference type="Pfam" id="PF13535">
    <property type="entry name" value="ATP-grasp_4"/>
    <property type="match status" value="1"/>
</dbReference>
<feature type="domain" description="ATP-grasp" evidence="5">
    <location>
        <begin position="116"/>
        <end position="310"/>
    </location>
</feature>
<evidence type="ECO:0000256" key="1">
    <source>
        <dbReference type="ARBA" id="ARBA00022598"/>
    </source>
</evidence>
<dbReference type="InterPro" id="IPR052032">
    <property type="entry name" value="ATP-dep_AA_Ligase"/>
</dbReference>
<dbReference type="Gene3D" id="3.40.50.20">
    <property type="match status" value="1"/>
</dbReference>
<evidence type="ECO:0000259" key="5">
    <source>
        <dbReference type="PROSITE" id="PS50975"/>
    </source>
</evidence>
<dbReference type="PANTHER" id="PTHR43585">
    <property type="entry name" value="FUMIPYRROLE BIOSYNTHESIS PROTEIN C"/>
    <property type="match status" value="1"/>
</dbReference>
<evidence type="ECO:0000313" key="6">
    <source>
        <dbReference type="EMBL" id="MCW3807391.1"/>
    </source>
</evidence>
<name>A0AAE3MH46_9BACT</name>
<proteinExistence type="predicted"/>
<reference evidence="6" key="1">
    <citation type="submission" date="2022-10" db="EMBL/GenBank/DDBJ databases">
        <authorList>
            <person name="Yu W.X."/>
        </authorList>
    </citation>
    <scope>NUCLEOTIDE SEQUENCE</scope>
    <source>
        <strain evidence="6">D04</strain>
    </source>
</reference>
<dbReference type="SUPFAM" id="SSF56059">
    <property type="entry name" value="Glutathione synthetase ATP-binding domain-like"/>
    <property type="match status" value="1"/>
</dbReference>
<dbReference type="Gene3D" id="3.30.470.20">
    <property type="entry name" value="ATP-grasp fold, B domain"/>
    <property type="match status" value="1"/>
</dbReference>
<dbReference type="AlphaFoldDB" id="A0AAE3MH46"/>
<dbReference type="RefSeq" id="WP_301201759.1">
    <property type="nucleotide sequence ID" value="NZ_JAPDPI010000045.1"/>
</dbReference>